<evidence type="ECO:0000313" key="2">
    <source>
        <dbReference type="EMBL" id="KJH52484.1"/>
    </source>
</evidence>
<sequence length="620" mass="70055">MSMRDLEDFSSSSTLRDQPPIDQFQKSFEARCHCPHMMGMTKEQKPAGPSPPSSLPEGDKGWDFDPTGAPGAVPNEHYIQTTFIYRSENKAQKDFAILVLSKLREIRERLRQQARVTVDNEAISCVEDSEHYRCADFQQDGVYHYLIVEDSALSRHSPQSLVIYASEEAEHEVGFVRKLSAQELKVVAPKPVQFVAERFSYTELNLIDTDLLELRSGDGLTVIDHRLSVFNSQDEFDAALKGNKYVFVLFWSHVHTVSLHTFNLWARTSKISKFGKDVLLCHVECHNHADFCNGLSKNDFHTVVAYRDGQNIGSTYHLQDERYYLQWMQLMISGPYVELKTEETIKNAKKGLLFDSTPHPVVIGTFPDKECLQFQHFSIVSDRLYGRYHIAIIIKPRANATVSAYRPNEKKRRRDYEGKFDPASLMAFISVATFPSVIDISLGFTTNLLFRQPRLVAILVAGPTFDNTSYANLAARTEVRKSVIFTQMNRNHDAVGEVLKTLGLPMQDEPQVLLLDKLRVYHFVLNTSSTADEIWSWIQTSTDTPAGLLSVLDPHPLRILQKAHVDRVFTPQDTIILADETLYKDSLNANTNSAPIFTGATNGGCPFMAGGLGETVHEEL</sequence>
<dbReference type="SUPFAM" id="SSF52833">
    <property type="entry name" value="Thioredoxin-like"/>
    <property type="match status" value="1"/>
</dbReference>
<gene>
    <name evidence="2" type="ORF">DICVIV_01330</name>
</gene>
<evidence type="ECO:0000256" key="1">
    <source>
        <dbReference type="SAM" id="MobiDB-lite"/>
    </source>
</evidence>
<dbReference type="Gene3D" id="3.40.30.10">
    <property type="entry name" value="Glutaredoxin"/>
    <property type="match status" value="1"/>
</dbReference>
<evidence type="ECO:0000313" key="3">
    <source>
        <dbReference type="Proteomes" id="UP000053766"/>
    </source>
</evidence>
<protein>
    <submittedName>
        <fullName evidence="2">Uncharacterized protein</fullName>
    </submittedName>
</protein>
<reference evidence="2 3" key="1">
    <citation type="submission" date="2013-11" db="EMBL/GenBank/DDBJ databases">
        <title>Draft genome of the bovine lungworm Dictyocaulus viviparus.</title>
        <authorList>
            <person name="Mitreva M."/>
        </authorList>
    </citation>
    <scope>NUCLEOTIDE SEQUENCE [LARGE SCALE GENOMIC DNA]</scope>
    <source>
        <strain evidence="2 3">HannoverDv2000</strain>
    </source>
</reference>
<dbReference type="Proteomes" id="UP000053766">
    <property type="component" value="Unassembled WGS sequence"/>
</dbReference>
<name>A0A0D8Y910_DICVI</name>
<dbReference type="PANTHER" id="PTHR22699">
    <property type="entry name" value="THIOREDOXIN DOMAIN-CONTAINING PROTEIN 16"/>
    <property type="match status" value="1"/>
</dbReference>
<reference evidence="3" key="2">
    <citation type="journal article" date="2016" name="Sci. Rep.">
        <title>Dictyocaulus viviparus genome, variome and transcriptome elucidate lungworm biology and support future intervention.</title>
        <authorList>
            <person name="McNulty S.N."/>
            <person name="Strube C."/>
            <person name="Rosa B.A."/>
            <person name="Martin J.C."/>
            <person name="Tyagi R."/>
            <person name="Choi Y.J."/>
            <person name="Wang Q."/>
            <person name="Hallsworth Pepin K."/>
            <person name="Zhang X."/>
            <person name="Ozersky P."/>
            <person name="Wilson R.K."/>
            <person name="Sternberg P.W."/>
            <person name="Gasser R.B."/>
            <person name="Mitreva M."/>
        </authorList>
    </citation>
    <scope>NUCLEOTIDE SEQUENCE [LARGE SCALE GENOMIC DNA]</scope>
    <source>
        <strain evidence="3">HannoverDv2000</strain>
    </source>
</reference>
<feature type="region of interest" description="Disordered" evidence="1">
    <location>
        <begin position="1"/>
        <end position="71"/>
    </location>
</feature>
<dbReference type="PANTHER" id="PTHR22699:SF1">
    <property type="entry name" value="THIOREDOXIN DOMAIN-CONTAINING PROTEIN 16"/>
    <property type="match status" value="1"/>
</dbReference>
<organism evidence="2 3">
    <name type="scientific">Dictyocaulus viviparus</name>
    <name type="common">Bovine lungworm</name>
    <dbReference type="NCBI Taxonomy" id="29172"/>
    <lineage>
        <taxon>Eukaryota</taxon>
        <taxon>Metazoa</taxon>
        <taxon>Ecdysozoa</taxon>
        <taxon>Nematoda</taxon>
        <taxon>Chromadorea</taxon>
        <taxon>Rhabditida</taxon>
        <taxon>Rhabditina</taxon>
        <taxon>Rhabditomorpha</taxon>
        <taxon>Strongyloidea</taxon>
        <taxon>Metastrongylidae</taxon>
        <taxon>Dictyocaulus</taxon>
    </lineage>
</organism>
<dbReference type="OrthoDB" id="5856593at2759"/>
<dbReference type="InterPro" id="IPR040090">
    <property type="entry name" value="TXNDC16"/>
</dbReference>
<keyword evidence="3" id="KW-1185">Reference proteome</keyword>
<dbReference type="InterPro" id="IPR036249">
    <property type="entry name" value="Thioredoxin-like_sf"/>
</dbReference>
<dbReference type="EMBL" id="KN716164">
    <property type="protein sequence ID" value="KJH52484.1"/>
    <property type="molecule type" value="Genomic_DNA"/>
</dbReference>
<accession>A0A0D8Y910</accession>
<proteinExistence type="predicted"/>
<dbReference type="AlphaFoldDB" id="A0A0D8Y910"/>